<dbReference type="Gene3D" id="2.40.50.90">
    <property type="match status" value="5"/>
</dbReference>
<feature type="domain" description="Tudor" evidence="2">
    <location>
        <begin position="788"/>
        <end position="844"/>
    </location>
</feature>
<dbReference type="Gene3D" id="2.30.30.140">
    <property type="match status" value="6"/>
</dbReference>
<keyword evidence="4" id="KW-1185">Reference proteome</keyword>
<dbReference type="Proteomes" id="UP000472264">
    <property type="component" value="Chromosome 22"/>
</dbReference>
<dbReference type="PROSITE" id="PS50304">
    <property type="entry name" value="TUDOR"/>
    <property type="match status" value="5"/>
</dbReference>
<feature type="domain" description="Tudor" evidence="2">
    <location>
        <begin position="1330"/>
        <end position="1388"/>
    </location>
</feature>
<feature type="domain" description="Tudor" evidence="2">
    <location>
        <begin position="1100"/>
        <end position="1158"/>
    </location>
</feature>
<reference evidence="3" key="2">
    <citation type="submission" date="2025-08" db="UniProtKB">
        <authorList>
            <consortium name="Ensembl"/>
        </authorList>
    </citation>
    <scope>IDENTIFICATION</scope>
</reference>
<feature type="domain" description="Tudor" evidence="2">
    <location>
        <begin position="284"/>
        <end position="344"/>
    </location>
</feature>
<reference evidence="3" key="1">
    <citation type="submission" date="2021-04" db="EMBL/GenBank/DDBJ databases">
        <authorList>
            <consortium name="Wellcome Sanger Institute Data Sharing"/>
        </authorList>
    </citation>
    <scope>NUCLEOTIDE SEQUENCE [LARGE SCALE GENOMIC DNA]</scope>
</reference>
<dbReference type="PANTHER" id="PTHR22948:SF7">
    <property type="entry name" value="TUDOR DOMAIN-CONTAINING PROTEIN 15"/>
    <property type="match status" value="1"/>
</dbReference>
<name>A0A665XEI4_ECHNA</name>
<proteinExistence type="predicted"/>
<dbReference type="InterPro" id="IPR035437">
    <property type="entry name" value="SNase_OB-fold_sf"/>
</dbReference>
<dbReference type="FunFam" id="2.30.30.140:FF:000018">
    <property type="entry name" value="Serine/threonine-protein kinase 31"/>
    <property type="match status" value="2"/>
</dbReference>
<evidence type="ECO:0000259" key="2">
    <source>
        <dbReference type="PROSITE" id="PS50304"/>
    </source>
</evidence>
<dbReference type="InterPro" id="IPR050621">
    <property type="entry name" value="Tudor_domain_containing"/>
</dbReference>
<dbReference type="PANTHER" id="PTHR22948">
    <property type="entry name" value="TUDOR DOMAIN CONTAINING PROTEIN"/>
    <property type="match status" value="1"/>
</dbReference>
<evidence type="ECO:0000313" key="3">
    <source>
        <dbReference type="Ensembl" id="ENSENLP00000054304.1"/>
    </source>
</evidence>
<sequence length="1491" mass="166727">MCSIPGLPSPGSEILVLITRVNLNSSYGFVELWVSMVDGRECLREQMREKIKIPERSFFGSEGRPGDLCLVCVSNTCHRARIVSIQNETYEVFLIDQGQTLVTSREALAWAHSDSFLFPPEIEYCVLANVVSPESNWPAEASKFLKSLPGIKFKGLVQHVLMPERTILLDIPTVSKHMCKTGTAKKIPEDEFKCFVTKCLHLPKVESLETGKQRPAVSCQLEKLEQYFHPELSTDMFETVDVAEVVDPQNIFCKLQIFSKVLKKLSEEIHHHYEEASEVGEVQPQTCGEPCATKGLSGRWHRSLLKQNIETDNDAVEVLHVDEGKTELVPVGHIRPMHRKFLRMPVFTYLCSLDGLEGNDTRWTTDQTDYLKSLLLNQKIVARFDNHNTSASQDVYYVTFYAVDSTCINNCFLEKVGLPPTSKTKRKSTPLKESICSSFLSSQVNKQGTDLQSKIDANVDDLQEKTLASTKYLEVDGRMDDGAISSPDDIHMKGCSQHPNSVVHNNVPLSTRFTSEGQHCYGDDVFTVGGSINVRVSCIEGLQKFWCQSTENLDSLRLLMQDLQNHYKAPHPQAIVDSVCVARNPENSMWHRARIIASDHSPVVDVHFIDYGETQTVPLQDVRPIDPAFLQLGAQAFQCCLTSLNNSTNPKIVPSTDATVAEFQKFVDSAATSNTGLKCVVKAITTDETGQLLNIVDIKTQSDSVCKLLAQKWAQIEIEMPIPPQVRSDGYNYSTYNIEVGGKEKVRVTSSESVSHFYCQLDRNAHLLHKVMENVMQLTGQPQCRDGSLGLNSICLVRYTDDQWHRGQIVEMSPSLKVHFVDYGDTLEVNKSDICPFPSKGCSAKSVPVQAVPLGLFDMPGEVPQEVNQWFADHAIDHGFTISVVTKGANGKLMVELFDGSLNVNVKIRKRILNMARHKMTDLTQQTDQRVSNRSQLTCVPDECSLTQKPLNVLTELPEQNKVQTSEAVCVRDEPTMGPQSVTDVSPSEIHHGKTLDQGDQPTLDVIPEGKETVLPETFRQDETKIAQHSLLCGPKGNTNICPYKKPNISQNKTEEVYASCIVGPDYFWCQYTDTEDLNTLSTLVQEAGQTKQETLFPETFGPGSPCLALFSSDNQWYRAQVIKRNDNTLHVLYIDYGNESDVDITNVKSLPENLLDKAPQAFLCTLNGFDESSGVWDDQAYEDFYNLLVDKPLRVTVLDIGDHSDVAVPQYAVEVECENLLVNNALQKYRKSVSKENFTTVRHQTEHSLQDDQTVSNITHLNVSGGNANASTYKKSKLSKNQTESAYASCIVDPGFFWCQYANTEELKTLSLLTQEAGQTKQETLFPETFGPGSPCLSLFSSDNQWYRAQVTKRTDNTLHVLYVDYGNESDVDITNVKSLPENLLDKAPQAFLCMLNGFDESSGVWDDRVYEDFYNLLVDKPLRVTVLDMVDRSDVAVPQYAVEVECEGSIVNTLMDKYWSGQNEDPALAGCLQSVDQDETRSVDQSAGV</sequence>
<accession>A0A665XEI4</accession>
<evidence type="ECO:0000256" key="1">
    <source>
        <dbReference type="SAM" id="MobiDB-lite"/>
    </source>
</evidence>
<dbReference type="Pfam" id="PF00567">
    <property type="entry name" value="TUDOR"/>
    <property type="match status" value="6"/>
</dbReference>
<reference evidence="3" key="3">
    <citation type="submission" date="2025-09" db="UniProtKB">
        <authorList>
            <consortium name="Ensembl"/>
        </authorList>
    </citation>
    <scope>IDENTIFICATION</scope>
</reference>
<dbReference type="SMART" id="SM00333">
    <property type="entry name" value="TUDOR"/>
    <property type="match status" value="6"/>
</dbReference>
<gene>
    <name evidence="3" type="primary">LOC115036232</name>
</gene>
<dbReference type="InParanoid" id="A0A665XEI4"/>
<evidence type="ECO:0000313" key="4">
    <source>
        <dbReference type="Proteomes" id="UP000472264"/>
    </source>
</evidence>
<dbReference type="InterPro" id="IPR002999">
    <property type="entry name" value="Tudor"/>
</dbReference>
<dbReference type="Ensembl" id="ENSENLT00000055591.1">
    <property type="protein sequence ID" value="ENSENLP00000054304.1"/>
    <property type="gene ID" value="ENSENLG00000022628.1"/>
</dbReference>
<protein>
    <submittedName>
        <fullName evidence="3">Si:ch211-189e2.3</fullName>
    </submittedName>
</protein>
<dbReference type="SUPFAM" id="SSF63748">
    <property type="entry name" value="Tudor/PWWP/MBT"/>
    <property type="match status" value="6"/>
</dbReference>
<organism evidence="3 4">
    <name type="scientific">Echeneis naucrates</name>
    <name type="common">Live sharksucker</name>
    <dbReference type="NCBI Taxonomy" id="173247"/>
    <lineage>
        <taxon>Eukaryota</taxon>
        <taxon>Metazoa</taxon>
        <taxon>Chordata</taxon>
        <taxon>Craniata</taxon>
        <taxon>Vertebrata</taxon>
        <taxon>Euteleostomi</taxon>
        <taxon>Actinopterygii</taxon>
        <taxon>Neopterygii</taxon>
        <taxon>Teleostei</taxon>
        <taxon>Neoteleostei</taxon>
        <taxon>Acanthomorphata</taxon>
        <taxon>Carangaria</taxon>
        <taxon>Carangiformes</taxon>
        <taxon>Echeneidae</taxon>
        <taxon>Echeneis</taxon>
    </lineage>
</organism>
<feature type="region of interest" description="Disordered" evidence="1">
    <location>
        <begin position="975"/>
        <end position="1002"/>
    </location>
</feature>
<feature type="domain" description="Tudor" evidence="2">
    <location>
        <begin position="573"/>
        <end position="632"/>
    </location>
</feature>
<dbReference type="OMA" id="KGTWDDQ"/>